<keyword evidence="4 5" id="KW-0472">Membrane</keyword>
<dbReference type="PANTHER" id="PTHR46611">
    <property type="entry name" value="SERPENTINE RECEPTOR, CLASS X-RELATED"/>
    <property type="match status" value="1"/>
</dbReference>
<dbReference type="EMBL" id="BX284605">
    <property type="protein sequence ID" value="CAB03257.2"/>
    <property type="molecule type" value="Genomic_DNA"/>
</dbReference>
<evidence type="ECO:0000259" key="6">
    <source>
        <dbReference type="PROSITE" id="PS50262"/>
    </source>
</evidence>
<dbReference type="Gene3D" id="1.20.1070.10">
    <property type="entry name" value="Rhodopsin 7-helix transmembrane proteins"/>
    <property type="match status" value="1"/>
</dbReference>
<dbReference type="SUPFAM" id="SSF81321">
    <property type="entry name" value="Family A G protein-coupled receptor-like"/>
    <property type="match status" value="1"/>
</dbReference>
<dbReference type="eggNOG" id="ENOG502THQ4">
    <property type="taxonomic scope" value="Eukaryota"/>
</dbReference>
<feature type="transmembrane region" description="Helical" evidence="5">
    <location>
        <begin position="129"/>
        <end position="149"/>
    </location>
</feature>
<dbReference type="RefSeq" id="NP_506392.2">
    <property type="nucleotide sequence ID" value="NM_073991.2"/>
</dbReference>
<dbReference type="InterPro" id="IPR017452">
    <property type="entry name" value="GPCR_Rhodpsn_7TM"/>
</dbReference>
<evidence type="ECO:0000256" key="2">
    <source>
        <dbReference type="ARBA" id="ARBA00022692"/>
    </source>
</evidence>
<keyword evidence="7" id="KW-0675">Receptor</keyword>
<dbReference type="Pfam" id="PF10328">
    <property type="entry name" value="7TM_GPCR_Srx"/>
    <property type="match status" value="1"/>
</dbReference>
<feature type="transmembrane region" description="Helical" evidence="5">
    <location>
        <begin position="178"/>
        <end position="199"/>
    </location>
</feature>
<dbReference type="PANTHER" id="PTHR46611:SF4">
    <property type="entry name" value="7TM GPCR SERPENTINE RECEPTOR CLASS X (SRX) DOMAIN-CONTAINING PROTEIN-RELATED"/>
    <property type="match status" value="1"/>
</dbReference>
<dbReference type="FunCoup" id="P90954">
    <property type="interactions" value="8"/>
</dbReference>
<feature type="domain" description="G-protein coupled receptors family 1 profile" evidence="6">
    <location>
        <begin position="29"/>
        <end position="229"/>
    </location>
</feature>
<dbReference type="STRING" id="6239.T01D3.4a.1"/>
<dbReference type="AGR" id="WB:WBGene00005987"/>
<dbReference type="WormBase" id="T01D3.4a">
    <property type="protein sequence ID" value="CE51387"/>
    <property type="gene ID" value="WBGene00005987"/>
    <property type="gene designation" value="srx-96"/>
</dbReference>
<keyword evidence="8" id="KW-1185">Reference proteome</keyword>
<dbReference type="InParanoid" id="P90954"/>
<organism evidence="7 8">
    <name type="scientific">Caenorhabditis elegans</name>
    <dbReference type="NCBI Taxonomy" id="6239"/>
    <lineage>
        <taxon>Eukaryota</taxon>
        <taxon>Metazoa</taxon>
        <taxon>Ecdysozoa</taxon>
        <taxon>Nematoda</taxon>
        <taxon>Chromadorea</taxon>
        <taxon>Rhabditida</taxon>
        <taxon>Rhabditina</taxon>
        <taxon>Rhabditomorpha</taxon>
        <taxon>Rhabditoidea</taxon>
        <taxon>Rhabditidae</taxon>
        <taxon>Peloderinae</taxon>
        <taxon>Caenorhabditis</taxon>
    </lineage>
</organism>
<dbReference type="CTD" id="187951"/>
<name>P90954_CAEEL</name>
<evidence type="ECO:0000313" key="7">
    <source>
        <dbReference type="EMBL" id="CAB03257.2"/>
    </source>
</evidence>
<feature type="transmembrane region" description="Helical" evidence="5">
    <location>
        <begin position="220"/>
        <end position="236"/>
    </location>
</feature>
<evidence type="ECO:0000313" key="9">
    <source>
        <dbReference type="WormBase" id="T01D3.4a"/>
    </source>
</evidence>
<proteinExistence type="predicted"/>
<feature type="transmembrane region" description="Helical" evidence="5">
    <location>
        <begin position="256"/>
        <end position="277"/>
    </location>
</feature>
<evidence type="ECO:0000256" key="5">
    <source>
        <dbReference type="SAM" id="Phobius"/>
    </source>
</evidence>
<accession>P90954</accession>
<feature type="transmembrane region" description="Helical" evidence="5">
    <location>
        <begin position="94"/>
        <end position="117"/>
    </location>
</feature>
<dbReference type="GeneID" id="187951"/>
<evidence type="ECO:0000313" key="8">
    <source>
        <dbReference type="Proteomes" id="UP000001940"/>
    </source>
</evidence>
<dbReference type="UCSC" id="T01D3.4">
    <property type="organism name" value="c. elegans"/>
</dbReference>
<evidence type="ECO:0000256" key="3">
    <source>
        <dbReference type="ARBA" id="ARBA00022989"/>
    </source>
</evidence>
<dbReference type="Proteomes" id="UP000001940">
    <property type="component" value="Chromosome V"/>
</dbReference>
<dbReference type="PROSITE" id="PS50262">
    <property type="entry name" value="G_PROTEIN_RECEP_F1_2"/>
    <property type="match status" value="1"/>
</dbReference>
<dbReference type="KEGG" id="cel:CELE_T01D3.4"/>
<feature type="transmembrane region" description="Helical" evidence="5">
    <location>
        <begin position="12"/>
        <end position="35"/>
    </location>
</feature>
<comment type="subcellular location">
    <subcellularLocation>
        <location evidence="1">Membrane</location>
    </subcellularLocation>
</comment>
<evidence type="ECO:0000256" key="4">
    <source>
        <dbReference type="ARBA" id="ARBA00023136"/>
    </source>
</evidence>
<dbReference type="HOGENOM" id="CLU_070417_1_0_1"/>
<dbReference type="InterPro" id="IPR019430">
    <property type="entry name" value="7TM_GPCR_serpentine_rcpt_Srx"/>
</dbReference>
<gene>
    <name evidence="7 9" type="primary">srx-96</name>
    <name evidence="7" type="ORF">CELE_T01D3.4</name>
    <name evidence="9" type="ORF">T01D3.4</name>
</gene>
<evidence type="ECO:0000256" key="1">
    <source>
        <dbReference type="ARBA" id="ARBA00004370"/>
    </source>
</evidence>
<keyword evidence="3 5" id="KW-1133">Transmembrane helix</keyword>
<dbReference type="AlphaFoldDB" id="P90954"/>
<dbReference type="PaxDb" id="6239-T01D3.4"/>
<reference evidence="7 8" key="1">
    <citation type="journal article" date="1998" name="Science">
        <title>Genome sequence of the nematode C. elegans: a platform for investigating biology.</title>
        <authorList>
            <consortium name="The C. elegans sequencing consortium"/>
            <person name="Sulson J.E."/>
            <person name="Waterston R."/>
        </authorList>
    </citation>
    <scope>NUCLEOTIDE SEQUENCE [LARGE SCALE GENOMIC DNA]</scope>
    <source>
        <strain evidence="7 8">Bristol N2</strain>
    </source>
</reference>
<sequence>MDYEMSQSISDRLVAGISVILICFIGLFLNGLIFFKFACPKQLKNGFHVLCLSKSISNSIICIISLFWVGPAILLNNLFLPLLINKFLGQLTEYGVYLMGPLTQTLMGVERFFIIFFPLKISDYQRCRIAVFSIISCWIMSSGFTAVTYRDNCWVYYSIISFNYDSENDNCDNVNLDILKLICLVLAVFNVVVQILNLIKIKLMFSKQSRTASSQRRRRTLRLFIQSVIQDCLYGLDLLNSCNFFSVHSVLGQFFIYTFSLLFVHSADGLIICLFHFNASCRRRKIQNSNGNLVIVA</sequence>
<keyword evidence="2 5" id="KW-0812">Transmembrane</keyword>
<dbReference type="PIR" id="T24291">
    <property type="entry name" value="T24291"/>
</dbReference>
<feature type="transmembrane region" description="Helical" evidence="5">
    <location>
        <begin position="56"/>
        <end position="74"/>
    </location>
</feature>
<dbReference type="OrthoDB" id="10462006at2759"/>
<dbReference type="GO" id="GO:0016020">
    <property type="term" value="C:membrane"/>
    <property type="evidence" value="ECO:0007669"/>
    <property type="project" value="UniProtKB-SubCell"/>
</dbReference>
<protein>
    <submittedName>
        <fullName evidence="7">G-protein coupled receptors family 1 profile domain-containing protein</fullName>
    </submittedName>
</protein>
<dbReference type="SMR" id="P90954"/>